<evidence type="ECO:0000313" key="17">
    <source>
        <dbReference type="Proteomes" id="UP000194131"/>
    </source>
</evidence>
<dbReference type="GO" id="GO:0005886">
    <property type="term" value="C:plasma membrane"/>
    <property type="evidence" value="ECO:0007669"/>
    <property type="project" value="UniProtKB-SubCell"/>
</dbReference>
<dbReference type="GO" id="GO:0015297">
    <property type="term" value="F:antiporter activity"/>
    <property type="evidence" value="ECO:0007669"/>
    <property type="project" value="UniProtKB-KW"/>
</dbReference>
<feature type="transmembrane region" description="Helical" evidence="14">
    <location>
        <begin position="427"/>
        <end position="449"/>
    </location>
</feature>
<feature type="transmembrane region" description="Helical" evidence="14">
    <location>
        <begin position="521"/>
        <end position="541"/>
    </location>
</feature>
<evidence type="ECO:0000256" key="13">
    <source>
        <dbReference type="ARBA" id="ARBA00040630"/>
    </source>
</evidence>
<evidence type="ECO:0000256" key="4">
    <source>
        <dbReference type="ARBA" id="ARBA00022448"/>
    </source>
</evidence>
<name>A0AAP7WBL3_BACMY</name>
<evidence type="ECO:0000256" key="14">
    <source>
        <dbReference type="SAM" id="Phobius"/>
    </source>
</evidence>
<feature type="domain" description="Major facilitator superfamily (MFS) profile" evidence="15">
    <location>
        <begin position="143"/>
        <end position="576"/>
    </location>
</feature>
<dbReference type="Pfam" id="PF07690">
    <property type="entry name" value="MFS_1"/>
    <property type="match status" value="1"/>
</dbReference>
<evidence type="ECO:0000256" key="8">
    <source>
        <dbReference type="ARBA" id="ARBA00022781"/>
    </source>
</evidence>
<dbReference type="InterPro" id="IPR029062">
    <property type="entry name" value="Class_I_gatase-like"/>
</dbReference>
<feature type="transmembrane region" description="Helical" evidence="14">
    <location>
        <begin position="304"/>
        <end position="324"/>
    </location>
</feature>
<keyword evidence="11 14" id="KW-0472">Membrane</keyword>
<comment type="function">
    <text evidence="1">Resistance to tetracycline by an active tetracycline efflux. This is an energy-dependent process that decreases the accumulation of the antibiotic in whole cells. This protein functions as a metal-tetracycline/H(+) antiporter.</text>
</comment>
<evidence type="ECO:0000256" key="2">
    <source>
        <dbReference type="ARBA" id="ARBA00004651"/>
    </source>
</evidence>
<dbReference type="Gene3D" id="3.40.50.880">
    <property type="match status" value="1"/>
</dbReference>
<evidence type="ECO:0000256" key="6">
    <source>
        <dbReference type="ARBA" id="ARBA00022475"/>
    </source>
</evidence>
<evidence type="ECO:0000256" key="10">
    <source>
        <dbReference type="ARBA" id="ARBA00023065"/>
    </source>
</evidence>
<feature type="transmembrane region" description="Helical" evidence="14">
    <location>
        <begin position="461"/>
        <end position="480"/>
    </location>
</feature>
<keyword evidence="12" id="KW-0046">Antibiotic resistance</keyword>
<sequence>MLKRVLLVSTSAHDLNGHPTGLWLEELAAPYHLFKKAKFDVDIVSIKGGRVPIDRVSIPNGIPREFKHVASLLQNTRAISTVHSSEYDAVLFCGGHGAIVDFPGNPYVANLIENMYNNNRIVAAVCHGVSSLVGVKNKDGSFFVAGKRITGYTNDEEKAVHLENRVPFLLESKLKEEGALFYVAPNFTPHVVVGYSLVVGIGSMIYGKLADRYSVKKLLIISIIIFVAGSIIGFMNQSYAITILARLVQASGGAAFIALSMIAVAKLVAPAKKPGALAMISSSIALAIGIGPLVGGAITNTLGWPYLFLFMVISVVGIFLLIKFMPEEAQHTDEAFHFDYIGAALLFAFITTVLLGVNINSWLFVLSVAFLFLFTVRMKNAEHPFIDIELFSNKPFLRLIAVGFIINVALCASLLLLPSLLGRVHGLSPFVIGIALFVASLFGIVSSFITGKIVPSFGNVNIIYVASVIMIVGFLILGLIPNGNLIIILVAVILTFMSYSAIQVSLNTFIPKTLHPAKVGVGLGLYNLINFFGMAFGPAVASKVMEATNSYRLNFILIIILISAHFFLLIGMSSFQKKMEQ</sequence>
<keyword evidence="10" id="KW-0406">Ion transport</keyword>
<dbReference type="GO" id="GO:0046677">
    <property type="term" value="P:response to antibiotic"/>
    <property type="evidence" value="ECO:0007669"/>
    <property type="project" value="UniProtKB-KW"/>
</dbReference>
<protein>
    <recommendedName>
        <fullName evidence="13">Tetracycline resistance protein</fullName>
    </recommendedName>
</protein>
<dbReference type="RefSeq" id="WP_002184888.1">
    <property type="nucleotide sequence ID" value="NZ_CP036117.1"/>
</dbReference>
<keyword evidence="5" id="KW-0050">Antiport</keyword>
<evidence type="ECO:0000256" key="12">
    <source>
        <dbReference type="ARBA" id="ARBA00023251"/>
    </source>
</evidence>
<dbReference type="SUPFAM" id="SSF52317">
    <property type="entry name" value="Class I glutamine amidotransferase-like"/>
    <property type="match status" value="1"/>
</dbReference>
<dbReference type="CDD" id="cd03141">
    <property type="entry name" value="GATase1_Hsp31_like"/>
    <property type="match status" value="1"/>
</dbReference>
<evidence type="ECO:0000256" key="5">
    <source>
        <dbReference type="ARBA" id="ARBA00022449"/>
    </source>
</evidence>
<dbReference type="EMBL" id="MRWU01000004">
    <property type="protein sequence ID" value="OSX94273.1"/>
    <property type="molecule type" value="Genomic_DNA"/>
</dbReference>
<comment type="subcellular location">
    <subcellularLocation>
        <location evidence="2">Cell membrane</location>
        <topology evidence="2">Multi-pass membrane protein</topology>
    </subcellularLocation>
</comment>
<evidence type="ECO:0000256" key="9">
    <source>
        <dbReference type="ARBA" id="ARBA00022989"/>
    </source>
</evidence>
<keyword evidence="6" id="KW-1003">Cell membrane</keyword>
<dbReference type="SUPFAM" id="SSF103473">
    <property type="entry name" value="MFS general substrate transporter"/>
    <property type="match status" value="1"/>
</dbReference>
<feature type="transmembrane region" description="Helical" evidence="14">
    <location>
        <begin position="336"/>
        <end position="355"/>
    </location>
</feature>
<dbReference type="PANTHER" id="PTHR23501:SF188">
    <property type="entry name" value="TETRACYCLINE RESISTANCE PROTEIN"/>
    <property type="match status" value="1"/>
</dbReference>
<dbReference type="Proteomes" id="UP000194131">
    <property type="component" value="Unassembled WGS sequence"/>
</dbReference>
<dbReference type="InterPro" id="IPR002818">
    <property type="entry name" value="DJ-1/PfpI"/>
</dbReference>
<feature type="transmembrane region" description="Helical" evidence="14">
    <location>
        <begin position="276"/>
        <end position="298"/>
    </location>
</feature>
<evidence type="ECO:0000313" key="16">
    <source>
        <dbReference type="EMBL" id="OSX94273.1"/>
    </source>
</evidence>
<feature type="transmembrane region" description="Helical" evidence="14">
    <location>
        <begin position="399"/>
        <end position="421"/>
    </location>
</feature>
<gene>
    <name evidence="16" type="ORF">S3E15_04372</name>
</gene>
<evidence type="ECO:0000256" key="11">
    <source>
        <dbReference type="ARBA" id="ARBA00023136"/>
    </source>
</evidence>
<evidence type="ECO:0000259" key="15">
    <source>
        <dbReference type="PROSITE" id="PS50850"/>
    </source>
</evidence>
<organism evidence="16 17">
    <name type="scientific">Bacillus mycoides</name>
    <dbReference type="NCBI Taxonomy" id="1405"/>
    <lineage>
        <taxon>Bacteria</taxon>
        <taxon>Bacillati</taxon>
        <taxon>Bacillota</taxon>
        <taxon>Bacilli</taxon>
        <taxon>Bacillales</taxon>
        <taxon>Bacillaceae</taxon>
        <taxon>Bacillus</taxon>
        <taxon>Bacillus cereus group</taxon>
    </lineage>
</organism>
<keyword evidence="9 14" id="KW-1133">Transmembrane helix</keyword>
<comment type="similarity">
    <text evidence="3">Belongs to the major facilitator superfamily. TCR/Tet family.</text>
</comment>
<evidence type="ECO:0000256" key="3">
    <source>
        <dbReference type="ARBA" id="ARBA00007520"/>
    </source>
</evidence>
<dbReference type="AlphaFoldDB" id="A0AAP7WBL3"/>
<accession>A0AAP7WBL3</accession>
<dbReference type="Pfam" id="PF01965">
    <property type="entry name" value="DJ-1_PfpI"/>
    <property type="match status" value="1"/>
</dbReference>
<dbReference type="InterPro" id="IPR036259">
    <property type="entry name" value="MFS_trans_sf"/>
</dbReference>
<feature type="transmembrane region" description="Helical" evidence="14">
    <location>
        <begin position="247"/>
        <end position="269"/>
    </location>
</feature>
<feature type="transmembrane region" description="Helical" evidence="14">
    <location>
        <begin position="218"/>
        <end position="235"/>
    </location>
</feature>
<dbReference type="PANTHER" id="PTHR23501">
    <property type="entry name" value="MAJOR FACILITATOR SUPERFAMILY"/>
    <property type="match status" value="1"/>
</dbReference>
<feature type="transmembrane region" description="Helical" evidence="14">
    <location>
        <begin position="553"/>
        <end position="575"/>
    </location>
</feature>
<dbReference type="PRINTS" id="PR01036">
    <property type="entry name" value="TCRTETB"/>
</dbReference>
<keyword evidence="7 14" id="KW-0812">Transmembrane</keyword>
<evidence type="ECO:0000256" key="7">
    <source>
        <dbReference type="ARBA" id="ARBA00022692"/>
    </source>
</evidence>
<feature type="transmembrane region" description="Helical" evidence="14">
    <location>
        <begin position="486"/>
        <end position="509"/>
    </location>
</feature>
<evidence type="ECO:0000256" key="1">
    <source>
        <dbReference type="ARBA" id="ARBA00003279"/>
    </source>
</evidence>
<dbReference type="InterPro" id="IPR020846">
    <property type="entry name" value="MFS_dom"/>
</dbReference>
<dbReference type="PROSITE" id="PS50850">
    <property type="entry name" value="MFS"/>
    <property type="match status" value="1"/>
</dbReference>
<dbReference type="InterPro" id="IPR011701">
    <property type="entry name" value="MFS"/>
</dbReference>
<keyword evidence="8" id="KW-0375">Hydrogen ion transport</keyword>
<reference evidence="16 17" key="1">
    <citation type="submission" date="2016-12" db="EMBL/GenBank/DDBJ databases">
        <title>Genome Sequences of Twelve Sporeforming Bacillus Species Isolated from Foods.</title>
        <authorList>
            <person name="De Jong A."/>
            <person name="Holsappel S."/>
            <person name="Kuipers O.P."/>
        </authorList>
    </citation>
    <scope>NUCLEOTIDE SEQUENCE [LARGE SCALE GENOMIC DNA]</scope>
    <source>
        <strain evidence="16 17">S3E15</strain>
    </source>
</reference>
<comment type="caution">
    <text evidence="16">The sequence shown here is derived from an EMBL/GenBank/DDBJ whole genome shotgun (WGS) entry which is preliminary data.</text>
</comment>
<proteinExistence type="inferred from homology"/>
<keyword evidence="4" id="KW-0813">Transport</keyword>
<dbReference type="Gene3D" id="1.20.1250.20">
    <property type="entry name" value="MFS general substrate transporter like domains"/>
    <property type="match status" value="1"/>
</dbReference>
<dbReference type="GO" id="GO:1902600">
    <property type="term" value="P:proton transmembrane transport"/>
    <property type="evidence" value="ECO:0007669"/>
    <property type="project" value="UniProtKB-KW"/>
</dbReference>
<feature type="transmembrane region" description="Helical" evidence="14">
    <location>
        <begin position="187"/>
        <end position="206"/>
    </location>
</feature>